<dbReference type="Proteomes" id="UP000183945">
    <property type="component" value="Unassembled WGS sequence"/>
</dbReference>
<keyword evidence="3" id="KW-1185">Reference proteome</keyword>
<reference evidence="3" key="1">
    <citation type="submission" date="2016-11" db="EMBL/GenBank/DDBJ databases">
        <authorList>
            <person name="Varghese N."/>
            <person name="Submissions S."/>
        </authorList>
    </citation>
    <scope>NUCLEOTIDE SEQUENCE [LARGE SCALE GENOMIC DNA]</scope>
    <source>
        <strain evidence="3">DSM 24579</strain>
    </source>
</reference>
<name>A0A1M5C8M4_SALEC</name>
<gene>
    <name evidence="2" type="ORF">SAMN05444483_101397</name>
</gene>
<evidence type="ECO:0000313" key="2">
    <source>
        <dbReference type="EMBL" id="SHF51088.1"/>
    </source>
</evidence>
<dbReference type="Pfam" id="PF12762">
    <property type="entry name" value="DDE_Tnp_IS1595"/>
    <property type="match status" value="1"/>
</dbReference>
<proteinExistence type="predicted"/>
<accession>A0A1M5C8M4</accession>
<organism evidence="2 3">
    <name type="scientific">Salegentibacter echinorum</name>
    <dbReference type="NCBI Taxonomy" id="1073325"/>
    <lineage>
        <taxon>Bacteria</taxon>
        <taxon>Pseudomonadati</taxon>
        <taxon>Bacteroidota</taxon>
        <taxon>Flavobacteriia</taxon>
        <taxon>Flavobacteriales</taxon>
        <taxon>Flavobacteriaceae</taxon>
        <taxon>Salegentibacter</taxon>
    </lineage>
</organism>
<dbReference type="AlphaFoldDB" id="A0A1M5C8M4"/>
<evidence type="ECO:0000313" key="3">
    <source>
        <dbReference type="Proteomes" id="UP000183945"/>
    </source>
</evidence>
<protein>
    <submittedName>
        <fullName evidence="2">ISXO2-like transposase domain-containing protein</fullName>
    </submittedName>
</protein>
<sequence>MLKVREAMASSGNNPMDGDVHVDEFVLGGRDERKIGRSYDGKKKKAVTAVQLTGEGKVERMYTMKIDDFSAQSLQYIFINHISRNAKVTTDKWRG</sequence>
<feature type="domain" description="ISXO2-like transposase" evidence="1">
    <location>
        <begin position="16"/>
        <end position="94"/>
    </location>
</feature>
<evidence type="ECO:0000259" key="1">
    <source>
        <dbReference type="Pfam" id="PF12762"/>
    </source>
</evidence>
<dbReference type="InterPro" id="IPR024445">
    <property type="entry name" value="Tnp_ISXO2-like"/>
</dbReference>
<dbReference type="EMBL" id="FQVT01000001">
    <property type="protein sequence ID" value="SHF51088.1"/>
    <property type="molecule type" value="Genomic_DNA"/>
</dbReference>